<gene>
    <name evidence="6" type="ORF">EB1_25310</name>
</gene>
<dbReference type="AlphaFoldDB" id="A0A511NKH9"/>
<dbReference type="Gene3D" id="2.40.170.20">
    <property type="entry name" value="TonB-dependent receptor, beta-barrel domain"/>
    <property type="match status" value="1"/>
</dbReference>
<keyword evidence="4" id="KW-0732">Signal</keyword>
<dbReference type="InterPro" id="IPR036942">
    <property type="entry name" value="Beta-barrel_TonB_sf"/>
</dbReference>
<accession>A0A511NKH9</accession>
<dbReference type="InterPro" id="IPR041700">
    <property type="entry name" value="OMP_b-brl_3"/>
</dbReference>
<evidence type="ECO:0000313" key="6">
    <source>
        <dbReference type="EMBL" id="GEM52741.1"/>
    </source>
</evidence>
<evidence type="ECO:0000256" key="3">
    <source>
        <dbReference type="ARBA" id="ARBA00023237"/>
    </source>
</evidence>
<protein>
    <submittedName>
        <fullName evidence="6">TonB-dependent receptor</fullName>
    </submittedName>
</protein>
<comment type="subcellular location">
    <subcellularLocation>
        <location evidence="1">Cell outer membrane</location>
    </subcellularLocation>
</comment>
<organism evidence="6 7">
    <name type="scientific">Empedobacter brevis NBRC 14943 = ATCC 43319</name>
    <dbReference type="NCBI Taxonomy" id="1218108"/>
    <lineage>
        <taxon>Bacteria</taxon>
        <taxon>Pseudomonadati</taxon>
        <taxon>Bacteroidota</taxon>
        <taxon>Flavobacteriia</taxon>
        <taxon>Flavobacteriales</taxon>
        <taxon>Weeksellaceae</taxon>
        <taxon>Empedobacter</taxon>
    </lineage>
</organism>
<dbReference type="GeneID" id="84651467"/>
<evidence type="ECO:0000259" key="5">
    <source>
        <dbReference type="Pfam" id="PF14905"/>
    </source>
</evidence>
<dbReference type="PANTHER" id="PTHR40980:SF4">
    <property type="entry name" value="TONB-DEPENDENT RECEPTOR-LIKE BETA-BARREL DOMAIN-CONTAINING PROTEIN"/>
    <property type="match status" value="1"/>
</dbReference>
<reference evidence="6 7" key="1">
    <citation type="submission" date="2019-07" db="EMBL/GenBank/DDBJ databases">
        <title>Whole genome shotgun sequence of Empedobacter brevis NBRC 14943.</title>
        <authorList>
            <person name="Hosoyama A."/>
            <person name="Uohara A."/>
            <person name="Ohji S."/>
            <person name="Ichikawa N."/>
        </authorList>
    </citation>
    <scope>NUCLEOTIDE SEQUENCE [LARGE SCALE GENOMIC DNA]</scope>
    <source>
        <strain evidence="6 7">NBRC 14943</strain>
    </source>
</reference>
<dbReference type="STRING" id="1218108.GCA_000382425_03443"/>
<evidence type="ECO:0000256" key="1">
    <source>
        <dbReference type="ARBA" id="ARBA00004442"/>
    </source>
</evidence>
<proteinExistence type="predicted"/>
<sequence>MKKSSTILLFILLLFFSNINFANAQHYVVKGKLVDKQMKSVEFATASLLKNDSLITQTYTDSLGIFNIKANSGKYTLLIESFGQEFLNKTIDLHQDIDLGIIEIEESVILEELTISARKKLIERKVDRLVFNVENSISASGGTAIDALKITPRVKILNENVGIIGKSSVSVMVNDKMILLNGSELSDYLKTIKTEDIQLIEVITNPPAKYSAEGNSGLINIKLKQVKVDYWSASLRSSYSYNEKADVFSSGGSFNYNKGKFGISSSLGYSRGDSFNLATEEIDYPDQFWSGTTSTLRKNNSISGKLNLNYEFSSKFSSSIEYYGSESKPGIEQQNQVLLTDKNDINANRILTDLRNSKKNKNHSLSFNSLLKLDTIGGKLTIGADYFNFDYRNDQSFITKYFELPVNNQTGESILSNNGKQRINNYTLRADVEQKLFDIDLSYGARLSNTKTISKIYYGENQDGELPVAVGSNDNFKYSEAIQALYLSGKKSFNDNKWELQLGVRMESTQTEGTSESLERTDKNSYLKFFPTAYIVYNANEDHTFSLNYGKRINRPRFAMLNPFRIYNNSFSYFEGNPFLRPSYSHNIELGHSAGNFNTSVYYSKETDGYTILTVIDDQSINQQSTMLNYFTTYNYGISESFSYRNNWLESFLMLDIYYSKTISDNPNTNKITKGFGSDISVSNALILNKNKTFLANVDLAYSFPSYYGISKNREVFNLNIGVRKMFFEKKLVANLSVRDVFGTNKQRWSETINSVNIRRSNFEYGPNFSLSVSYRFGNSKIRAKQNTTGNSEEKDRATNN</sequence>
<dbReference type="InterPro" id="IPR008969">
    <property type="entry name" value="CarboxyPept-like_regulatory"/>
</dbReference>
<keyword evidence="7" id="KW-1185">Reference proteome</keyword>
<evidence type="ECO:0000256" key="4">
    <source>
        <dbReference type="SAM" id="SignalP"/>
    </source>
</evidence>
<evidence type="ECO:0000313" key="7">
    <source>
        <dbReference type="Proteomes" id="UP000321245"/>
    </source>
</evidence>
<evidence type="ECO:0000256" key="2">
    <source>
        <dbReference type="ARBA" id="ARBA00023136"/>
    </source>
</evidence>
<dbReference type="SUPFAM" id="SSF49464">
    <property type="entry name" value="Carboxypeptidase regulatory domain-like"/>
    <property type="match status" value="1"/>
</dbReference>
<dbReference type="EMBL" id="BJXC01000019">
    <property type="protein sequence ID" value="GEM52741.1"/>
    <property type="molecule type" value="Genomic_DNA"/>
</dbReference>
<dbReference type="PANTHER" id="PTHR40980">
    <property type="entry name" value="PLUG DOMAIN-CONTAINING PROTEIN"/>
    <property type="match status" value="1"/>
</dbReference>
<dbReference type="OrthoDB" id="8764943at2"/>
<dbReference type="RefSeq" id="WP_019976910.1">
    <property type="nucleotide sequence ID" value="NZ_BJXC01000019.1"/>
</dbReference>
<comment type="caution">
    <text evidence="6">The sequence shown here is derived from an EMBL/GenBank/DDBJ whole genome shotgun (WGS) entry which is preliminary data.</text>
</comment>
<keyword evidence="2" id="KW-0472">Membrane</keyword>
<keyword evidence="3" id="KW-0998">Cell outer membrane</keyword>
<feature type="domain" description="Outer membrane protein beta-barrel" evidence="5">
    <location>
        <begin position="372"/>
        <end position="775"/>
    </location>
</feature>
<feature type="chain" id="PRO_5021864039" evidence="4">
    <location>
        <begin position="25"/>
        <end position="801"/>
    </location>
</feature>
<keyword evidence="6" id="KW-0675">Receptor</keyword>
<name>A0A511NKH9_9FLAO</name>
<dbReference type="SUPFAM" id="SSF56935">
    <property type="entry name" value="Porins"/>
    <property type="match status" value="1"/>
</dbReference>
<dbReference type="Pfam" id="PF14905">
    <property type="entry name" value="OMP_b-brl_3"/>
    <property type="match status" value="1"/>
</dbReference>
<dbReference type="Proteomes" id="UP000321245">
    <property type="component" value="Unassembled WGS sequence"/>
</dbReference>
<feature type="signal peptide" evidence="4">
    <location>
        <begin position="1"/>
        <end position="24"/>
    </location>
</feature>
<dbReference type="GO" id="GO:0009279">
    <property type="term" value="C:cell outer membrane"/>
    <property type="evidence" value="ECO:0007669"/>
    <property type="project" value="UniProtKB-SubCell"/>
</dbReference>